<name>A0A0A9HKV9_ARUDO</name>
<reference evidence="1" key="2">
    <citation type="journal article" date="2015" name="Data Brief">
        <title>Shoot transcriptome of the giant reed, Arundo donax.</title>
        <authorList>
            <person name="Barrero R.A."/>
            <person name="Guerrero F.D."/>
            <person name="Moolhuijzen P."/>
            <person name="Goolsby J.A."/>
            <person name="Tidwell J."/>
            <person name="Bellgard S.E."/>
            <person name="Bellgard M.I."/>
        </authorList>
    </citation>
    <scope>NUCLEOTIDE SEQUENCE</scope>
    <source>
        <tissue evidence="1">Shoot tissue taken approximately 20 cm above the soil surface</tissue>
    </source>
</reference>
<proteinExistence type="predicted"/>
<dbReference type="AlphaFoldDB" id="A0A0A9HKV9"/>
<dbReference type="EMBL" id="GBRH01164383">
    <property type="protein sequence ID" value="JAE33513.1"/>
    <property type="molecule type" value="Transcribed_RNA"/>
</dbReference>
<sequence length="52" mass="5620">MLRYVRLAGAAAMNLAGSAPDMWFQDTSSTATSLHVASSGSRPANWLPERLR</sequence>
<protein>
    <submittedName>
        <fullName evidence="1">Uncharacterized protein</fullName>
    </submittedName>
</protein>
<evidence type="ECO:0000313" key="1">
    <source>
        <dbReference type="EMBL" id="JAE33513.1"/>
    </source>
</evidence>
<accession>A0A0A9HKV9</accession>
<reference evidence="1" key="1">
    <citation type="submission" date="2014-09" db="EMBL/GenBank/DDBJ databases">
        <authorList>
            <person name="Magalhaes I.L.F."/>
            <person name="Oliveira U."/>
            <person name="Santos F.R."/>
            <person name="Vidigal T.H.D.A."/>
            <person name="Brescovit A.D."/>
            <person name="Santos A.J."/>
        </authorList>
    </citation>
    <scope>NUCLEOTIDE SEQUENCE</scope>
    <source>
        <tissue evidence="1">Shoot tissue taken approximately 20 cm above the soil surface</tissue>
    </source>
</reference>
<organism evidence="1">
    <name type="scientific">Arundo donax</name>
    <name type="common">Giant reed</name>
    <name type="synonym">Donax arundinaceus</name>
    <dbReference type="NCBI Taxonomy" id="35708"/>
    <lineage>
        <taxon>Eukaryota</taxon>
        <taxon>Viridiplantae</taxon>
        <taxon>Streptophyta</taxon>
        <taxon>Embryophyta</taxon>
        <taxon>Tracheophyta</taxon>
        <taxon>Spermatophyta</taxon>
        <taxon>Magnoliopsida</taxon>
        <taxon>Liliopsida</taxon>
        <taxon>Poales</taxon>
        <taxon>Poaceae</taxon>
        <taxon>PACMAD clade</taxon>
        <taxon>Arundinoideae</taxon>
        <taxon>Arundineae</taxon>
        <taxon>Arundo</taxon>
    </lineage>
</organism>